<protein>
    <submittedName>
        <fullName evidence="1">PglZ domain-containing protein</fullName>
    </submittedName>
</protein>
<organism evidence="1 2">
    <name type="scientific">Belliella buryatensis</name>
    <dbReference type="NCBI Taxonomy" id="1500549"/>
    <lineage>
        <taxon>Bacteria</taxon>
        <taxon>Pseudomonadati</taxon>
        <taxon>Bacteroidota</taxon>
        <taxon>Cytophagia</taxon>
        <taxon>Cytophagales</taxon>
        <taxon>Cyclobacteriaceae</taxon>
        <taxon>Belliella</taxon>
    </lineage>
</organism>
<proteinExistence type="predicted"/>
<dbReference type="RefSeq" id="WP_089242502.1">
    <property type="nucleotide sequence ID" value="NZ_FZOK01000025.1"/>
</dbReference>
<reference evidence="2" key="1">
    <citation type="submission" date="2017-06" db="EMBL/GenBank/DDBJ databases">
        <authorList>
            <person name="Varghese N."/>
            <person name="Submissions S."/>
        </authorList>
    </citation>
    <scope>NUCLEOTIDE SEQUENCE [LARGE SCALE GENOMIC DNA]</scope>
    <source>
        <strain evidence="2">5C</strain>
    </source>
</reference>
<gene>
    <name evidence="1" type="ORF">SAMN06295967_1254</name>
</gene>
<dbReference type="Proteomes" id="UP000198480">
    <property type="component" value="Unassembled WGS sequence"/>
</dbReference>
<keyword evidence="2" id="KW-1185">Reference proteome</keyword>
<dbReference type="EMBL" id="FZOK01000025">
    <property type="protein sequence ID" value="SNS76363.1"/>
    <property type="molecule type" value="Genomic_DNA"/>
</dbReference>
<evidence type="ECO:0000313" key="2">
    <source>
        <dbReference type="Proteomes" id="UP000198480"/>
    </source>
</evidence>
<dbReference type="InterPro" id="IPR017850">
    <property type="entry name" value="Alkaline_phosphatase_core_sf"/>
</dbReference>
<accession>A0A239H6E1</accession>
<dbReference type="SUPFAM" id="SSF53649">
    <property type="entry name" value="Alkaline phosphatase-like"/>
    <property type="match status" value="1"/>
</dbReference>
<sequence>MAKTLIQHIAGDFKNKGPRVFLVENNDRFLFRNDVNLELKKHGIAVNYGTKIEQRIQFETREKEEILFLLSTNNSDYLEDIKTNSFSIEFNISNYLGGFHIPTLVQVELDVLDQLFSQEQLIGLNKHETVKFIKNIQVEDTKKKVTLFDIKEFTSNLENLLNENKINWYVVSKLISEGLLKTIGTPEFDGLYKLVNLANQYFQKELDLNFQQTKNSSAIKKPRIVSKILDYLAFNYTDQKVALIVIDGLAFWQYELLNQRLPVNKDEGLIYSWIPSITQLSRQAIFRGGNPQTGYRQGPINEDKLWFNFWKSKGLKKHEVVYQHEKVDFSNLNSVSKLALVFKDLDDKMHGSTDYIDLLTLTKNWVERSRIDQIVKELIEKGFNVFLTTDHGNLQSKGWRGLNGREKLGANVSGSRSERHIEYSEKFLQEEFLGNNPDIIDSVVIEEQAIYFKNDLSFSNKDVLVTHGGAHLLEVLIPFVQINHAV</sequence>
<evidence type="ECO:0000313" key="1">
    <source>
        <dbReference type="EMBL" id="SNS76363.1"/>
    </source>
</evidence>
<name>A0A239H6E1_9BACT</name>
<dbReference type="OrthoDB" id="9769734at2"/>
<dbReference type="Pfam" id="PF08665">
    <property type="entry name" value="PglZ"/>
    <property type="match status" value="1"/>
</dbReference>
<dbReference type="AlphaFoldDB" id="A0A239H6E1"/>